<comment type="caution">
    <text evidence="2">The sequence shown here is derived from an EMBL/GenBank/DDBJ whole genome shotgun (WGS) entry which is preliminary data.</text>
</comment>
<dbReference type="AlphaFoldDB" id="A0A512DHC8"/>
<dbReference type="OrthoDB" id="9801593at2"/>
<dbReference type="GO" id="GO:0016491">
    <property type="term" value="F:oxidoreductase activity"/>
    <property type="evidence" value="ECO:0007669"/>
    <property type="project" value="InterPro"/>
</dbReference>
<gene>
    <name evidence="2" type="ORF">SAE02_00350</name>
</gene>
<dbReference type="PANTHER" id="PTHR42741:SF3">
    <property type="entry name" value="NITROREDUCTASE FAMILY PROTEIN"/>
    <property type="match status" value="1"/>
</dbReference>
<dbReference type="InterPro" id="IPR029479">
    <property type="entry name" value="Nitroreductase"/>
</dbReference>
<evidence type="ECO:0000259" key="1">
    <source>
        <dbReference type="Pfam" id="PF00881"/>
    </source>
</evidence>
<dbReference type="Pfam" id="PF00881">
    <property type="entry name" value="Nitroreductase"/>
    <property type="match status" value="1"/>
</dbReference>
<evidence type="ECO:0000313" key="2">
    <source>
        <dbReference type="EMBL" id="GEO35887.1"/>
    </source>
</evidence>
<proteinExistence type="predicted"/>
<dbReference type="Gene3D" id="3.40.109.10">
    <property type="entry name" value="NADH Oxidase"/>
    <property type="match status" value="2"/>
</dbReference>
<dbReference type="SUPFAM" id="SSF55469">
    <property type="entry name" value="FMN-dependent nitroreductase-like"/>
    <property type="match status" value="2"/>
</dbReference>
<evidence type="ECO:0000313" key="3">
    <source>
        <dbReference type="Proteomes" id="UP000321523"/>
    </source>
</evidence>
<dbReference type="InterPro" id="IPR000415">
    <property type="entry name" value="Nitroreductase-like"/>
</dbReference>
<feature type="domain" description="Nitroreductase" evidence="1">
    <location>
        <begin position="427"/>
        <end position="515"/>
    </location>
</feature>
<protein>
    <recommendedName>
        <fullName evidence="1">Nitroreductase domain-containing protein</fullName>
    </recommendedName>
</protein>
<dbReference type="EMBL" id="BJYZ01000001">
    <property type="protein sequence ID" value="GEO35887.1"/>
    <property type="molecule type" value="Genomic_DNA"/>
</dbReference>
<name>A0A512DHC8_9PROT</name>
<organism evidence="2 3">
    <name type="scientific">Skermanella aerolata</name>
    <dbReference type="NCBI Taxonomy" id="393310"/>
    <lineage>
        <taxon>Bacteria</taxon>
        <taxon>Pseudomonadati</taxon>
        <taxon>Pseudomonadota</taxon>
        <taxon>Alphaproteobacteria</taxon>
        <taxon>Rhodospirillales</taxon>
        <taxon>Azospirillaceae</taxon>
        <taxon>Skermanella</taxon>
    </lineage>
</organism>
<reference evidence="2 3" key="1">
    <citation type="submission" date="2019-07" db="EMBL/GenBank/DDBJ databases">
        <title>Whole genome shotgun sequence of Skermanella aerolata NBRC 106429.</title>
        <authorList>
            <person name="Hosoyama A."/>
            <person name="Uohara A."/>
            <person name="Ohji S."/>
            <person name="Ichikawa N."/>
        </authorList>
    </citation>
    <scope>NUCLEOTIDE SEQUENCE [LARGE SCALE GENOMIC DNA]</scope>
    <source>
        <strain evidence="2 3">NBRC 106429</strain>
    </source>
</reference>
<dbReference type="RefSeq" id="WP_044431368.1">
    <property type="nucleotide sequence ID" value="NZ_BJYZ01000001.1"/>
</dbReference>
<keyword evidence="3" id="KW-1185">Reference proteome</keyword>
<dbReference type="PANTHER" id="PTHR42741">
    <property type="entry name" value="NITROREDUCTASE FAMILY PROTEIN"/>
    <property type="match status" value="1"/>
</dbReference>
<dbReference type="Proteomes" id="UP000321523">
    <property type="component" value="Unassembled WGS sequence"/>
</dbReference>
<dbReference type="CDD" id="cd02142">
    <property type="entry name" value="McbC_SagB-like_oxidoreductase"/>
    <property type="match status" value="2"/>
</dbReference>
<sequence>MEWPDDSLPHDLAGYHQRTKHAPNRYALGPAFLDWESQPNPFRRFAGARLVALPLGYDRPTPGFDRLGGVPAQPLDAGTLGLFLELALGLSAWKAVDGARWAVRNNPSSGNLHPTEAYLVLPGLEGIGAGTALWHYAVAEHALEERCVYRTNPDLPEGCFLVGLGSIVWREAWKYGERAFRYVQHDVGHAVGSLSYAAACLGWRLDVLAGPGDEEVAAWLGLDRSDASHPYEREHPDLMAVVCTGTANPPAMTLPERPAGAWHGEANCVSEDHEPWPVIDLALKVTAKPPGMVPAARPAIQVPALPASGRPAAEVIRARRSVMRMDGGQVLELGALHRMLAATLPDADVVPWSAFPWPTRLALFVFVHRVEGLERGLYALIRDPGSEPRLRAACSAGFAWETVPDCPLPLFRLSSGDLERKASQLSCLQAIAGKGAFSLGMVADFARTLEEEGDWAYRRLFWEAGLIGQVLYLEATAAGVSGTGIGCFFDDAVHETLGIDGKALGWQSLYHFTVGTAVEDPRIATEPAYGHLDR</sequence>
<accession>A0A512DHC8</accession>